<feature type="compositionally biased region" description="Low complexity" evidence="8">
    <location>
        <begin position="1787"/>
        <end position="1796"/>
    </location>
</feature>
<dbReference type="Pfam" id="PF00270">
    <property type="entry name" value="DEAD"/>
    <property type="match status" value="1"/>
</dbReference>
<evidence type="ECO:0000256" key="4">
    <source>
        <dbReference type="ARBA" id="ARBA00022741"/>
    </source>
</evidence>
<keyword evidence="11" id="KW-1185">Reference proteome</keyword>
<evidence type="ECO:0000256" key="6">
    <source>
        <dbReference type="ARBA" id="ARBA00022932"/>
    </source>
</evidence>
<dbReference type="SUPFAM" id="SSF53098">
    <property type="entry name" value="Ribonuclease H-like"/>
    <property type="match status" value="1"/>
</dbReference>
<dbReference type="CDD" id="cd18795">
    <property type="entry name" value="SF2_C_Ski2"/>
    <property type="match status" value="1"/>
</dbReference>
<dbReference type="InterPro" id="IPR036397">
    <property type="entry name" value="RNaseH_sf"/>
</dbReference>
<dbReference type="SMART" id="SM00482">
    <property type="entry name" value="POLAc"/>
    <property type="match status" value="1"/>
</dbReference>
<dbReference type="InterPro" id="IPR027417">
    <property type="entry name" value="P-loop_NTPase"/>
</dbReference>
<feature type="region of interest" description="Disordered" evidence="8">
    <location>
        <begin position="1758"/>
        <end position="1800"/>
    </location>
</feature>
<dbReference type="InterPro" id="IPR048960">
    <property type="entry name" value="POLQ-like_helical"/>
</dbReference>
<dbReference type="InterPro" id="IPR043502">
    <property type="entry name" value="DNA/RNA_pol_sf"/>
</dbReference>
<evidence type="ECO:0000256" key="1">
    <source>
        <dbReference type="ARBA" id="ARBA00012417"/>
    </source>
</evidence>
<dbReference type="SUPFAM" id="SSF158702">
    <property type="entry name" value="Sec63 N-terminal domain-like"/>
    <property type="match status" value="1"/>
</dbReference>
<evidence type="ECO:0000256" key="3">
    <source>
        <dbReference type="ARBA" id="ARBA00022695"/>
    </source>
</evidence>
<dbReference type="Pfam" id="PF00271">
    <property type="entry name" value="Helicase_C"/>
    <property type="match status" value="1"/>
</dbReference>
<dbReference type="InterPro" id="IPR046931">
    <property type="entry name" value="HTH_61"/>
</dbReference>
<feature type="region of interest" description="Disordered" evidence="8">
    <location>
        <begin position="1"/>
        <end position="78"/>
    </location>
</feature>
<dbReference type="RefSeq" id="XP_067158356.1">
    <property type="nucleotide sequence ID" value="XM_067302255.1"/>
</dbReference>
<name>A0ABM4F078_9AVES</name>
<organism evidence="11 12">
    <name type="scientific">Apteryx mantelli</name>
    <name type="common">North Island brown kiwi</name>
    <dbReference type="NCBI Taxonomy" id="2696672"/>
    <lineage>
        <taxon>Eukaryota</taxon>
        <taxon>Metazoa</taxon>
        <taxon>Chordata</taxon>
        <taxon>Craniata</taxon>
        <taxon>Vertebrata</taxon>
        <taxon>Euteleostomi</taxon>
        <taxon>Archelosauria</taxon>
        <taxon>Archosauria</taxon>
        <taxon>Dinosauria</taxon>
        <taxon>Saurischia</taxon>
        <taxon>Theropoda</taxon>
        <taxon>Coelurosauria</taxon>
        <taxon>Aves</taxon>
        <taxon>Palaeognathae</taxon>
        <taxon>Apterygiformes</taxon>
        <taxon>Apterygidae</taxon>
        <taxon>Apteryx</taxon>
    </lineage>
</organism>
<evidence type="ECO:0000259" key="10">
    <source>
        <dbReference type="PROSITE" id="PS51194"/>
    </source>
</evidence>
<evidence type="ECO:0000256" key="8">
    <source>
        <dbReference type="SAM" id="MobiDB-lite"/>
    </source>
</evidence>
<keyword evidence="2" id="KW-0808">Transferase</keyword>
<feature type="compositionally biased region" description="Polar residues" evidence="8">
    <location>
        <begin position="67"/>
        <end position="78"/>
    </location>
</feature>
<dbReference type="Gene3D" id="1.10.3380.20">
    <property type="match status" value="1"/>
</dbReference>
<dbReference type="SMART" id="SM00490">
    <property type="entry name" value="HELICc"/>
    <property type="match status" value="1"/>
</dbReference>
<dbReference type="Pfam" id="PF20470">
    <property type="entry name" value="HTH_61"/>
    <property type="match status" value="1"/>
</dbReference>
<dbReference type="PANTHER" id="PTHR10133">
    <property type="entry name" value="DNA POLYMERASE I"/>
    <property type="match status" value="1"/>
</dbReference>
<feature type="domain" description="Helicase ATP-binding" evidence="9">
    <location>
        <begin position="122"/>
        <end position="306"/>
    </location>
</feature>
<dbReference type="InterPro" id="IPR001650">
    <property type="entry name" value="Helicase_C-like"/>
</dbReference>
<dbReference type="CDD" id="cd08638">
    <property type="entry name" value="DNA_pol_A_theta"/>
    <property type="match status" value="1"/>
</dbReference>
<dbReference type="InterPro" id="IPR002298">
    <property type="entry name" value="DNA_polymerase_A"/>
</dbReference>
<dbReference type="PANTHER" id="PTHR10133:SF62">
    <property type="entry name" value="DNA POLYMERASE THETA"/>
    <property type="match status" value="1"/>
</dbReference>
<accession>A0ABM4F078</accession>
<feature type="region of interest" description="Disordered" evidence="8">
    <location>
        <begin position="987"/>
        <end position="1040"/>
    </location>
</feature>
<feature type="region of interest" description="Disordered" evidence="8">
    <location>
        <begin position="2310"/>
        <end position="2350"/>
    </location>
</feature>
<dbReference type="InterPro" id="IPR014001">
    <property type="entry name" value="Helicase_ATP-bd"/>
</dbReference>
<sequence length="2638" mass="290225">MARREDGGGSVNGVAPASAMGLREGRRGGPAAPLAAGRAAPSGPATPCRAVLSPPPGLDLSLRGSASPGTGSPGQYQKVNVPEDQADKLLLASWGLPKAVLEKYHSLGVVQMFEWQAECLMLGQVLEGKNLVYSAPTSAGKTLVAELLILKRVLETRKKALLILPFVSVAKEKKHYLQALFQEVGVQVEGYMGSISPAGHFSALDVAVCTIEKANGLINRLIEENQMDSLGMVVVDELHMLGDSHRGYLLELLLTKVRYLTEKVAKRQAKMTNPGFSGIQIVGMSATLPNLGLLASWLDAELYCTDFRPVPLMEWVKIGSNVYDSSMNLVREFQPKLQLKGDEDHVVSLCYETVCDGHSVLLFCPSKNWCEKLADVIAREFYNLQQAESSAKNSSLSPVVVDGEGINEVLDQLKHSLSGLDSVLQRTLPWGVAFHHAGLTFDERDIIEGAFRQGLIRVLAATSTLSSGVNLPARRVIIRTPVFGGKLLDILTYKQMAGRAGRKGVDTVGESILVCKPSERLKGTALLQGSLKPVCSCLLRREGGGVASSMKRAILEIIVGGVASTPDDVQTYASCTLLASSLKDSKWGNEKDQDKVRTGAIEACVAWLLENEFIQVLDSGNKMKVYHPTHLGSATLSSSLSPTEAMGIFADLQRAMKSFVLENDLHIVYLVTPVYEEWTTIDWYQFFCLWEKLPASMKRVAELVGIEEGFLARSVKGRIIAKTEKQHRQMAIHKRFFTSLALLDLISEVPLKDVTKKYGCSRGQLQSLQQSAATYAGMVTVFSNRLGWHNMEQLLSQFQSRLTFGVRRELCDLVRISLLNAQCARMLYNAGFVTVADLAKASAGDVATALKNSVPFKSVRRAVDEDEESAEERRMMRSIWMAGMKGLSESEAASLIVEEARGLLQQDLALMGVQWNPESFLESDASSVTSHESELEDRLLRSNGEWSSQSSRALNKQWHRVQRCNGPGSEAGNLSNIKKGYKRRLSGSTATSSFQSKVQGRGQVQAEEGNGDVVQSAKKKPNMTQDKENMEGVSQVKTRTDSRRAILQLPTEQGETPALRKMSLTSRLIRSMDTHLNRTRNKTTSKTASKLRRSLLENSNMLRTDIQEPSAFHHHISKDIFFPDQNNKEFIEKGPVTHKVSNSLQIGEVNVGSKNKMAGLFTEPSTTSEGMPKGRACFQAAIIMQSTSHVSMETDDIAESPVISTSARTLKNENNDDKQNKINKMQAGKSSTDKMVGEQQTALDTDHCNVTASSSGDGHVHNGSRKQKSVCFCPGEDKSCHFQIQNSGKNRSKKPNGILLQAGGVQKADSHTEDFLKDSLLKSRAACDADGVRYGPFSDPISDSRDFEDSFQLDTQTERIIKQEVAVGIAGEQGKQGSELAALPLQEIPKKLSCASTSQTANATDERLAATVRKLGLSSLATTNNIIKTSDHHCSNKVMESGSLNLQPVVKGTESAPCLKGNDFSVTDSQLHSFLQDYQTQNSVKGECASKGLNKMTSPVGRQHLVQVECHPVPETSLNMSDSLLFDDSFSNVNDLSAIHVMEVHREEPVGKQGALLPTDGLLQNLRPVQNKFDVSGNQKEREDPAQCNDVSLAFSDLIAEVVDHANSPSFQGDLPSTIHGQSGLRNPVICVDDPRPMDLVGDQSEKLQRSQQALDKKIHPVVWTDCTFELSPGLQDVLDKWPSPSGIEPVSVSPRSSCLKGKLVASNANQEPAPVFEFDRCQPEPLPTCQDLKNCFKVKENKMEALDAQKLDCITLPLKGSNRTSDPLPDSINGFIPPTPPKEPSPKSSVSLSVKSGKKRHVTYTNEGQQFQSKQNRKDDAEQQVKTLRLNAGSADPTEVDIRDGSVIDQGFSLQLSQDVLPLVPSSAESFTIIDVASDKALFQTFIAEWREKSRFSISVACERTKCLLSPRSTIGGRFRQVKFPQWMRVKDDGFPVQGCEDILVVGLAVCWGGKDAYYISLQQKQDQTEISMSLAPPPLDESLSVTERLYHLQLYLQNMTNQERSLVMYNFIQHYKTLVMACGISLEGSFEDPKVACWLLDSGSKERTLHNMVMNFLPHELPLLEGVGTGQGVQSLGLSATTDRSGRYRAAIESVLIFNVMNQLHSELQKENLTDVFSKVEMPTHYCLALLELNGIGFSTAAYETQKQVMQAKLNDIETKAYQLAGHTFSLTSPDDVAEVLFLELKLPQNGDVKVKGNKKTLGCARRATANGNRIRLSKQFSTTKDVLEKLKVLHPLPGLILEWRRINNAITKVVFPLQREKRFNSALGMERIYPVSQTHTATGRITFTEPNIQNVPRDFEIEMPTVVEESPPSRAQGNGYSRAVSGGRGRKHSSILPNGPKAQAEDRAEERGIPFSVSMRHAFVPFPGGLILAADYSQLELRILAHLSSDCRLIQALNGGIDVFKRIAAEWKMIDPEAVGDSIRQQAKQICYGIIYGIGAKSLGEQMGIDENEAASYIESFKSRYTGIQKFLTETVRSCKRDGFVQTILGRRRYLPAIRDPNPYSKAHAERQAVNTTVQGSAADIVKTATVNIQRRLEGFSSVIKSHGHLESSFQRDKTGRLEGKRSRGMLPPVSGGFFILQLHDELLYEVAEDDVIQVARIVKHEMENAVKLLVKLNVKVKIGPSWGDLQDLEL</sequence>
<reference evidence="11" key="1">
    <citation type="submission" date="2025-05" db="UniProtKB">
        <authorList>
            <consortium name="RefSeq"/>
        </authorList>
    </citation>
    <scope>NUCLEOTIDE SEQUENCE [LARGE SCALE GENOMIC DNA]</scope>
</reference>
<dbReference type="SMART" id="SM00487">
    <property type="entry name" value="DEXDc"/>
    <property type="match status" value="1"/>
</dbReference>
<feature type="compositionally biased region" description="Polar residues" evidence="8">
    <location>
        <begin position="987"/>
        <end position="998"/>
    </location>
</feature>
<comment type="catalytic activity">
    <reaction evidence="7">
        <text>DNA(n) + a 2'-deoxyribonucleoside 5'-triphosphate = DNA(n+1) + diphosphate</text>
        <dbReference type="Rhea" id="RHEA:22508"/>
        <dbReference type="Rhea" id="RHEA-COMP:17339"/>
        <dbReference type="Rhea" id="RHEA-COMP:17340"/>
        <dbReference type="ChEBI" id="CHEBI:33019"/>
        <dbReference type="ChEBI" id="CHEBI:61560"/>
        <dbReference type="ChEBI" id="CHEBI:173112"/>
        <dbReference type="EC" id="2.7.7.7"/>
    </reaction>
</comment>
<dbReference type="EC" id="2.7.7.7" evidence="1"/>
<dbReference type="InterPro" id="IPR012337">
    <property type="entry name" value="RNaseH-like_sf"/>
</dbReference>
<dbReference type="Gene3D" id="3.30.70.370">
    <property type="match status" value="1"/>
</dbReference>
<dbReference type="SUPFAM" id="SSF56672">
    <property type="entry name" value="DNA/RNA polymerases"/>
    <property type="match status" value="1"/>
</dbReference>
<dbReference type="CDD" id="cd18026">
    <property type="entry name" value="DEXHc_POLQ-like"/>
    <property type="match status" value="1"/>
</dbReference>
<dbReference type="PROSITE" id="PS51194">
    <property type="entry name" value="HELICASE_CTER"/>
    <property type="match status" value="1"/>
</dbReference>
<keyword evidence="5" id="KW-0067">ATP-binding</keyword>
<reference evidence="12" key="2">
    <citation type="submission" date="2025-08" db="UniProtKB">
        <authorList>
            <consortium name="RefSeq"/>
        </authorList>
    </citation>
    <scope>IDENTIFICATION</scope>
    <source>
        <tissue evidence="12">Blood</tissue>
    </source>
</reference>
<dbReference type="PROSITE" id="PS00447">
    <property type="entry name" value="DNA_POLYMERASE_A"/>
    <property type="match status" value="1"/>
</dbReference>
<evidence type="ECO:0000313" key="11">
    <source>
        <dbReference type="Proteomes" id="UP001652627"/>
    </source>
</evidence>
<evidence type="ECO:0000256" key="5">
    <source>
        <dbReference type="ARBA" id="ARBA00022840"/>
    </source>
</evidence>
<gene>
    <name evidence="12" type="primary">POLQ</name>
</gene>
<keyword evidence="6" id="KW-0239">DNA-directed DNA polymerase</keyword>
<dbReference type="Gene3D" id="1.10.150.20">
    <property type="entry name" value="5' to 3' exonuclease, C-terminal subdomain"/>
    <property type="match status" value="1"/>
</dbReference>
<feature type="domain" description="Helicase C-terminal" evidence="10">
    <location>
        <begin position="345"/>
        <end position="573"/>
    </location>
</feature>
<dbReference type="SUPFAM" id="SSF52540">
    <property type="entry name" value="P-loop containing nucleoside triphosphate hydrolases"/>
    <property type="match status" value="1"/>
</dbReference>
<dbReference type="InterPro" id="IPR001098">
    <property type="entry name" value="DNA-dir_DNA_pol_A_palm_dom"/>
</dbReference>
<dbReference type="GeneID" id="106497250"/>
<dbReference type="Gene3D" id="3.40.50.300">
    <property type="entry name" value="P-loop containing nucleotide triphosphate hydrolases"/>
    <property type="match status" value="2"/>
</dbReference>
<dbReference type="Proteomes" id="UP001652627">
    <property type="component" value="Chromosome 1"/>
</dbReference>
<feature type="compositionally biased region" description="Low complexity" evidence="8">
    <location>
        <begin position="29"/>
        <end position="45"/>
    </location>
</feature>
<proteinExistence type="predicted"/>
<protein>
    <recommendedName>
        <fullName evidence="1">DNA-directed DNA polymerase</fullName>
        <ecNumber evidence="1">2.7.7.7</ecNumber>
    </recommendedName>
</protein>
<evidence type="ECO:0000313" key="12">
    <source>
        <dbReference type="RefSeq" id="XP_067158356.1"/>
    </source>
</evidence>
<dbReference type="InterPro" id="IPR011545">
    <property type="entry name" value="DEAD/DEAH_box_helicase_dom"/>
</dbReference>
<dbReference type="Gene3D" id="1.20.1060.10">
    <property type="entry name" value="Taq DNA Polymerase, Chain T, domain 4"/>
    <property type="match status" value="1"/>
</dbReference>
<evidence type="ECO:0000259" key="9">
    <source>
        <dbReference type="PROSITE" id="PS51192"/>
    </source>
</evidence>
<dbReference type="Gene3D" id="3.30.420.10">
    <property type="entry name" value="Ribonuclease H-like superfamily/Ribonuclease H"/>
    <property type="match status" value="1"/>
</dbReference>
<evidence type="ECO:0000256" key="2">
    <source>
        <dbReference type="ARBA" id="ARBA00022679"/>
    </source>
</evidence>
<dbReference type="Pfam" id="PF00476">
    <property type="entry name" value="DNA_pol_A"/>
    <property type="match status" value="1"/>
</dbReference>
<dbReference type="Pfam" id="PF21099">
    <property type="entry name" value="POLQ_helical"/>
    <property type="match status" value="1"/>
</dbReference>
<keyword evidence="3" id="KW-0548">Nucleotidyltransferase</keyword>
<dbReference type="InterPro" id="IPR019760">
    <property type="entry name" value="DNA-dir_DNA_pol_A_CS"/>
</dbReference>
<evidence type="ECO:0000256" key="7">
    <source>
        <dbReference type="ARBA" id="ARBA00049244"/>
    </source>
</evidence>
<dbReference type="PROSITE" id="PS51192">
    <property type="entry name" value="HELICASE_ATP_BIND_1"/>
    <property type="match status" value="1"/>
</dbReference>
<keyword evidence="4" id="KW-0547">Nucleotide-binding</keyword>